<dbReference type="Proteomes" id="UP000671995">
    <property type="component" value="Chromosome"/>
</dbReference>
<name>A0A975EZA2_9SPIR</name>
<dbReference type="PANTHER" id="PTHR43280">
    <property type="entry name" value="ARAC-FAMILY TRANSCRIPTIONAL REGULATOR"/>
    <property type="match status" value="1"/>
</dbReference>
<dbReference type="PROSITE" id="PS01124">
    <property type="entry name" value="HTH_ARAC_FAMILY_2"/>
    <property type="match status" value="1"/>
</dbReference>
<dbReference type="InterPro" id="IPR020449">
    <property type="entry name" value="Tscrpt_reg_AraC-type_HTH"/>
</dbReference>
<organism evidence="5 6">
    <name type="scientific">Treponema parvum</name>
    <dbReference type="NCBI Taxonomy" id="138851"/>
    <lineage>
        <taxon>Bacteria</taxon>
        <taxon>Pseudomonadati</taxon>
        <taxon>Spirochaetota</taxon>
        <taxon>Spirochaetia</taxon>
        <taxon>Spirochaetales</taxon>
        <taxon>Treponemataceae</taxon>
        <taxon>Treponema</taxon>
    </lineage>
</organism>
<dbReference type="Gene3D" id="1.10.10.60">
    <property type="entry name" value="Homeodomain-like"/>
    <property type="match status" value="2"/>
</dbReference>
<reference evidence="5" key="1">
    <citation type="submission" date="2020-05" db="EMBL/GenBank/DDBJ databases">
        <authorList>
            <person name="Zeng H."/>
            <person name="Chan Y.K."/>
            <person name="Watt R.M."/>
        </authorList>
    </citation>
    <scope>NUCLEOTIDE SEQUENCE</scope>
    <source>
        <strain evidence="5">ATCC 700773</strain>
    </source>
</reference>
<dbReference type="InterPro" id="IPR037923">
    <property type="entry name" value="HTH-like"/>
</dbReference>
<dbReference type="PRINTS" id="PR00032">
    <property type="entry name" value="HTHARAC"/>
</dbReference>
<dbReference type="Pfam" id="PF12833">
    <property type="entry name" value="HTH_18"/>
    <property type="match status" value="1"/>
</dbReference>
<dbReference type="PANTHER" id="PTHR43280:SF2">
    <property type="entry name" value="HTH-TYPE TRANSCRIPTIONAL REGULATOR EXSA"/>
    <property type="match status" value="1"/>
</dbReference>
<dbReference type="PROSITE" id="PS00041">
    <property type="entry name" value="HTH_ARAC_FAMILY_1"/>
    <property type="match status" value="1"/>
</dbReference>
<dbReference type="SUPFAM" id="SSF51215">
    <property type="entry name" value="Regulatory protein AraC"/>
    <property type="match status" value="1"/>
</dbReference>
<evidence type="ECO:0000313" key="6">
    <source>
        <dbReference type="Proteomes" id="UP000671995"/>
    </source>
</evidence>
<dbReference type="InterPro" id="IPR018062">
    <property type="entry name" value="HTH_AraC-typ_CS"/>
</dbReference>
<evidence type="ECO:0000256" key="3">
    <source>
        <dbReference type="ARBA" id="ARBA00023163"/>
    </source>
</evidence>
<dbReference type="InterPro" id="IPR018060">
    <property type="entry name" value="HTH_AraC"/>
</dbReference>
<dbReference type="SMART" id="SM00342">
    <property type="entry name" value="HTH_ARAC"/>
    <property type="match status" value="1"/>
</dbReference>
<protein>
    <submittedName>
        <fullName evidence="5">Helix-turn-helix transcriptional regulator</fullName>
    </submittedName>
</protein>
<dbReference type="RefSeq" id="WP_210118423.1">
    <property type="nucleotide sequence ID" value="NZ_CP054257.1"/>
</dbReference>
<dbReference type="GO" id="GO:0043565">
    <property type="term" value="F:sequence-specific DNA binding"/>
    <property type="evidence" value="ECO:0007669"/>
    <property type="project" value="InterPro"/>
</dbReference>
<evidence type="ECO:0000259" key="4">
    <source>
        <dbReference type="PROSITE" id="PS01124"/>
    </source>
</evidence>
<evidence type="ECO:0000256" key="2">
    <source>
        <dbReference type="ARBA" id="ARBA00023125"/>
    </source>
</evidence>
<dbReference type="InterPro" id="IPR009057">
    <property type="entry name" value="Homeodomain-like_sf"/>
</dbReference>
<gene>
    <name evidence="5" type="ORF">HRI96_05070</name>
</gene>
<reference evidence="5" key="2">
    <citation type="journal article" date="2021" name="Microbiol. Resour. Announc.">
        <title>Complete Genome Sequences of Three Human Oral Treponema parvum Isolates.</title>
        <authorList>
            <person name="Zeng H."/>
            <person name="Watt R.M."/>
        </authorList>
    </citation>
    <scope>NUCLEOTIDE SEQUENCE</scope>
    <source>
        <strain evidence="5">ATCC 700773</strain>
    </source>
</reference>
<keyword evidence="3" id="KW-0804">Transcription</keyword>
<evidence type="ECO:0000313" key="5">
    <source>
        <dbReference type="EMBL" id="QTQ11629.1"/>
    </source>
</evidence>
<sequence>MTDVFSAAPGFDSHRFLEMELPSQGNNRHTVRLYYNRLDPRQREEVRHSHLAVEIDMFGDDCYGTYVIGKKRYDICPGDIFILRSNEQHSIVDMKKGANCICTGIQFIPDFIWSPNSELENFSYMYEISVGTDTAFNHRISSDNEIGKRIRQEIEHIVTEFTVRSTGYGLMIKTRLISILVMMAREYKAANGLPDGFTIRAEKRRTIEQVMRYVDDHYAEPVTLESVAFDANMSPSYLSFLFKKLNGFTLWDYILSKRINCARQMLTATEDLILNISLECGFNSLTNFNRVFKRITGLSPKDYRKKAFHQEPLN</sequence>
<feature type="domain" description="HTH araC/xylS-type" evidence="4">
    <location>
        <begin position="208"/>
        <end position="306"/>
    </location>
</feature>
<dbReference type="EMBL" id="CP054257">
    <property type="protein sequence ID" value="QTQ11629.1"/>
    <property type="molecule type" value="Genomic_DNA"/>
</dbReference>
<proteinExistence type="predicted"/>
<dbReference type="AlphaFoldDB" id="A0A975EZA2"/>
<dbReference type="GO" id="GO:0003700">
    <property type="term" value="F:DNA-binding transcription factor activity"/>
    <property type="evidence" value="ECO:0007669"/>
    <property type="project" value="InterPro"/>
</dbReference>
<evidence type="ECO:0000256" key="1">
    <source>
        <dbReference type="ARBA" id="ARBA00023015"/>
    </source>
</evidence>
<dbReference type="SUPFAM" id="SSF46689">
    <property type="entry name" value="Homeodomain-like"/>
    <property type="match status" value="2"/>
</dbReference>
<accession>A0A975EZA2</accession>
<keyword evidence="2" id="KW-0238">DNA-binding</keyword>
<keyword evidence="1" id="KW-0805">Transcription regulation</keyword>